<reference evidence="7 8" key="1">
    <citation type="submission" date="2015-11" db="EMBL/GenBank/DDBJ databases">
        <authorList>
            <person name="Hill K.K."/>
            <person name="Shirey T.B."/>
            <person name="Raphael B."/>
            <person name="Daligault H.E."/>
            <person name="Davenport K.W."/>
            <person name="Bruce D.C."/>
            <person name="Foley B.T."/>
            <person name="Johnson S.L."/>
        </authorList>
    </citation>
    <scope>NUCLEOTIDE SEQUENCE [LARGE SCALE GENOMIC DNA]</scope>
    <source>
        <strain evidence="7 8">CDC_1632</strain>
    </source>
</reference>
<feature type="transmembrane region" description="Helical" evidence="5">
    <location>
        <begin position="128"/>
        <end position="152"/>
    </location>
</feature>
<evidence type="ECO:0000313" key="8">
    <source>
        <dbReference type="Proteomes" id="UP000182204"/>
    </source>
</evidence>
<evidence type="ECO:0000313" key="7">
    <source>
        <dbReference type="EMBL" id="APH14977.1"/>
    </source>
</evidence>
<feature type="transmembrane region" description="Helical" evidence="5">
    <location>
        <begin position="98"/>
        <end position="122"/>
    </location>
</feature>
<sequence>MDFSIRRVNALVKKEMKDFVKNINASMMYLIPIALSIFYSRLSNISNDPIVKRTLLIICVGMNISFISSMVVAMMIAEEKEKNTLRTLMLSSVSPWEFLTGKAIITIFISEIVNIAMLFIIGFDANYLVKYVLITSLLLFSMIEIGAIVGVFCKNQMATGIYSIPVIMIFYVIPMAAKTNTIMGTIANLLPNLIII</sequence>
<protein>
    <submittedName>
        <fullName evidence="7">ABC-2 type transporter family protein</fullName>
    </submittedName>
</protein>
<organism evidence="7 8">
    <name type="scientific">Clostridium sporogenes</name>
    <dbReference type="NCBI Taxonomy" id="1509"/>
    <lineage>
        <taxon>Bacteria</taxon>
        <taxon>Bacillati</taxon>
        <taxon>Bacillota</taxon>
        <taxon>Clostridia</taxon>
        <taxon>Eubacteriales</taxon>
        <taxon>Clostridiaceae</taxon>
        <taxon>Clostridium</taxon>
    </lineage>
</organism>
<evidence type="ECO:0000256" key="4">
    <source>
        <dbReference type="ARBA" id="ARBA00023136"/>
    </source>
</evidence>
<dbReference type="Proteomes" id="UP000182204">
    <property type="component" value="Chromosome"/>
</dbReference>
<dbReference type="InterPro" id="IPR013525">
    <property type="entry name" value="ABC2_TM"/>
</dbReference>
<evidence type="ECO:0000256" key="5">
    <source>
        <dbReference type="SAM" id="Phobius"/>
    </source>
</evidence>
<feature type="transmembrane region" description="Helical" evidence="5">
    <location>
        <begin position="54"/>
        <end position="77"/>
    </location>
</feature>
<feature type="transmembrane region" description="Helical" evidence="5">
    <location>
        <begin position="159"/>
        <end position="177"/>
    </location>
</feature>
<dbReference type="GO" id="GO:0140359">
    <property type="term" value="F:ABC-type transporter activity"/>
    <property type="evidence" value="ECO:0007669"/>
    <property type="project" value="InterPro"/>
</dbReference>
<keyword evidence="2 5" id="KW-0812">Transmembrane</keyword>
<dbReference type="EMBL" id="CP013243">
    <property type="protein sequence ID" value="APH14977.1"/>
    <property type="molecule type" value="Genomic_DNA"/>
</dbReference>
<name>A0A1L3NFT7_CLOSG</name>
<evidence type="ECO:0000256" key="1">
    <source>
        <dbReference type="ARBA" id="ARBA00004141"/>
    </source>
</evidence>
<evidence type="ECO:0000259" key="6">
    <source>
        <dbReference type="Pfam" id="PF12698"/>
    </source>
</evidence>
<proteinExistence type="predicted"/>
<accession>A0A1L3NFT7</accession>
<dbReference type="Pfam" id="PF12698">
    <property type="entry name" value="ABC2_membrane_3"/>
    <property type="match status" value="1"/>
</dbReference>
<dbReference type="AlphaFoldDB" id="A0A1L3NFT7"/>
<evidence type="ECO:0000256" key="2">
    <source>
        <dbReference type="ARBA" id="ARBA00022692"/>
    </source>
</evidence>
<gene>
    <name evidence="7" type="ORF">NPD5_1440</name>
</gene>
<evidence type="ECO:0000256" key="3">
    <source>
        <dbReference type="ARBA" id="ARBA00022989"/>
    </source>
</evidence>
<keyword evidence="4 5" id="KW-0472">Membrane</keyword>
<dbReference type="GO" id="GO:0016020">
    <property type="term" value="C:membrane"/>
    <property type="evidence" value="ECO:0007669"/>
    <property type="project" value="UniProtKB-SubCell"/>
</dbReference>
<comment type="subcellular location">
    <subcellularLocation>
        <location evidence="1">Membrane</location>
        <topology evidence="1">Multi-pass membrane protein</topology>
    </subcellularLocation>
</comment>
<feature type="domain" description="ABC-2 type transporter transmembrane" evidence="6">
    <location>
        <begin position="49"/>
        <end position="192"/>
    </location>
</feature>
<dbReference type="RefSeq" id="WP_236906965.1">
    <property type="nucleotide sequence ID" value="NZ_CP013243.1"/>
</dbReference>
<feature type="transmembrane region" description="Helical" evidence="5">
    <location>
        <begin position="23"/>
        <end position="42"/>
    </location>
</feature>
<keyword evidence="3 5" id="KW-1133">Transmembrane helix</keyword>